<reference evidence="1" key="1">
    <citation type="journal article" date="2022" name="Int. J. Mol. Sci.">
        <title>Draft Genome of Tanacetum Coccineum: Genomic Comparison of Closely Related Tanacetum-Family Plants.</title>
        <authorList>
            <person name="Yamashiro T."/>
            <person name="Shiraishi A."/>
            <person name="Nakayama K."/>
            <person name="Satake H."/>
        </authorList>
    </citation>
    <scope>NUCLEOTIDE SEQUENCE</scope>
</reference>
<reference evidence="1" key="2">
    <citation type="submission" date="2022-01" db="EMBL/GenBank/DDBJ databases">
        <authorList>
            <person name="Yamashiro T."/>
            <person name="Shiraishi A."/>
            <person name="Satake H."/>
            <person name="Nakayama K."/>
        </authorList>
    </citation>
    <scope>NUCLEOTIDE SEQUENCE</scope>
</reference>
<evidence type="ECO:0000313" key="2">
    <source>
        <dbReference type="Proteomes" id="UP001151760"/>
    </source>
</evidence>
<name>A0ABQ5DR93_9ASTR</name>
<gene>
    <name evidence="1" type="ORF">Tco_0941570</name>
</gene>
<keyword evidence="2" id="KW-1185">Reference proteome</keyword>
<feature type="non-terminal residue" evidence="1">
    <location>
        <position position="113"/>
    </location>
</feature>
<dbReference type="Proteomes" id="UP001151760">
    <property type="component" value="Unassembled WGS sequence"/>
</dbReference>
<sequence>MESQSETTQMVSALKLLVLKIGDYDLWSMRIEQYLTHTDYALWEVIVNGDAPAIESASAGTEGPIPPKTAEQKLARKNKLKEKSTLLLAIPDEHLLKFHGIKDVKTLWEEIKA</sequence>
<evidence type="ECO:0000313" key="1">
    <source>
        <dbReference type="EMBL" id="GJT41705.1"/>
    </source>
</evidence>
<organism evidence="1 2">
    <name type="scientific">Tanacetum coccineum</name>
    <dbReference type="NCBI Taxonomy" id="301880"/>
    <lineage>
        <taxon>Eukaryota</taxon>
        <taxon>Viridiplantae</taxon>
        <taxon>Streptophyta</taxon>
        <taxon>Embryophyta</taxon>
        <taxon>Tracheophyta</taxon>
        <taxon>Spermatophyta</taxon>
        <taxon>Magnoliopsida</taxon>
        <taxon>eudicotyledons</taxon>
        <taxon>Gunneridae</taxon>
        <taxon>Pentapetalae</taxon>
        <taxon>asterids</taxon>
        <taxon>campanulids</taxon>
        <taxon>Asterales</taxon>
        <taxon>Asteraceae</taxon>
        <taxon>Asteroideae</taxon>
        <taxon>Anthemideae</taxon>
        <taxon>Anthemidinae</taxon>
        <taxon>Tanacetum</taxon>
    </lineage>
</organism>
<proteinExistence type="predicted"/>
<protein>
    <submittedName>
        <fullName evidence="1">Uncharacterized protein</fullName>
    </submittedName>
</protein>
<dbReference type="EMBL" id="BQNB010015584">
    <property type="protein sequence ID" value="GJT41705.1"/>
    <property type="molecule type" value="Genomic_DNA"/>
</dbReference>
<comment type="caution">
    <text evidence="1">The sequence shown here is derived from an EMBL/GenBank/DDBJ whole genome shotgun (WGS) entry which is preliminary data.</text>
</comment>
<accession>A0ABQ5DR93</accession>